<dbReference type="RefSeq" id="WP_046418536.1">
    <property type="nucleotide sequence ID" value="NZ_LBDA02000019.1"/>
</dbReference>
<accession>A0A1J4Q3C6</accession>
<dbReference type="OrthoDB" id="4199693at2"/>
<evidence type="ECO:0000256" key="1">
    <source>
        <dbReference type="SAM" id="MobiDB-lite"/>
    </source>
</evidence>
<proteinExistence type="predicted"/>
<organism evidence="2 3">
    <name type="scientific">Streptomyces malaysiense</name>
    <dbReference type="NCBI Taxonomy" id="1428626"/>
    <lineage>
        <taxon>Bacteria</taxon>
        <taxon>Bacillati</taxon>
        <taxon>Actinomycetota</taxon>
        <taxon>Actinomycetes</taxon>
        <taxon>Kitasatosporales</taxon>
        <taxon>Streptomycetaceae</taxon>
        <taxon>Streptomyces</taxon>
    </lineage>
</organism>
<dbReference type="EMBL" id="LBDA02000019">
    <property type="protein sequence ID" value="OIK27677.1"/>
    <property type="molecule type" value="Genomic_DNA"/>
</dbReference>
<gene>
    <name evidence="2" type="ORF">VT52_010325</name>
</gene>
<evidence type="ECO:0000313" key="2">
    <source>
        <dbReference type="EMBL" id="OIK27677.1"/>
    </source>
</evidence>
<feature type="region of interest" description="Disordered" evidence="1">
    <location>
        <begin position="104"/>
        <end position="127"/>
    </location>
</feature>
<dbReference type="Pfam" id="PF19561">
    <property type="entry name" value="DUF6083"/>
    <property type="match status" value="1"/>
</dbReference>
<keyword evidence="3" id="KW-1185">Reference proteome</keyword>
<comment type="caution">
    <text evidence="2">The sequence shown here is derived from an EMBL/GenBank/DDBJ whole genome shotgun (WGS) entry which is preliminary data.</text>
</comment>
<dbReference type="AlphaFoldDB" id="A0A1J4Q3C6"/>
<reference evidence="2" key="1">
    <citation type="submission" date="2016-10" db="EMBL/GenBank/DDBJ databases">
        <title>Genome sequence of Streptomyces malaysiense MUSC 136.</title>
        <authorList>
            <person name="Lee L.-H."/>
            <person name="Ser H.-L."/>
        </authorList>
    </citation>
    <scope>NUCLEOTIDE SEQUENCE [LARGE SCALE GENOMIC DNA]</scope>
    <source>
        <strain evidence="2">MUSC 136</strain>
    </source>
</reference>
<protein>
    <submittedName>
        <fullName evidence="2">Uncharacterized protein</fullName>
    </submittedName>
</protein>
<sequence>MGASEGRARRLGGGRSRCPYCGLPQERVATLGHEWVMLEPDLRPPAHEVPAGHRWIELSDGRVSVYGVCPPDQFQRCRIEHRLACPARLLPDLWPWLTDLRGEKARQAERPTAPEPPPPSERWPDAG</sequence>
<dbReference type="Proteomes" id="UP000034838">
    <property type="component" value="Unassembled WGS sequence"/>
</dbReference>
<dbReference type="InterPro" id="IPR045729">
    <property type="entry name" value="DUF6083"/>
</dbReference>
<evidence type="ECO:0000313" key="3">
    <source>
        <dbReference type="Proteomes" id="UP000034838"/>
    </source>
</evidence>
<name>A0A1J4Q3C6_9ACTN</name>